<sequence>MSLSAIRPLLHHLYNVLKSDTKSESSALQFMKKEMTLHLKSQYQSFRVSQLLDVSMFC</sequence>
<accession>A0A1X7UDU9</accession>
<dbReference type="InParanoid" id="A0A1X7UDU9"/>
<dbReference type="AlphaFoldDB" id="A0A1X7UDU9"/>
<evidence type="ECO:0000313" key="1">
    <source>
        <dbReference type="EnsemblMetazoa" id="Aqu2.1.25666_001"/>
    </source>
</evidence>
<name>A0A1X7UDU9_AMPQE</name>
<dbReference type="EnsemblMetazoa" id="Aqu2.1.25666_001">
    <property type="protein sequence ID" value="Aqu2.1.25666_001"/>
    <property type="gene ID" value="Aqu2.1.25666"/>
</dbReference>
<protein>
    <submittedName>
        <fullName evidence="1">Uncharacterized protein</fullName>
    </submittedName>
</protein>
<proteinExistence type="predicted"/>
<reference evidence="1" key="1">
    <citation type="submission" date="2017-05" db="UniProtKB">
        <authorList>
            <consortium name="EnsemblMetazoa"/>
        </authorList>
    </citation>
    <scope>IDENTIFICATION</scope>
</reference>
<organism evidence="1">
    <name type="scientific">Amphimedon queenslandica</name>
    <name type="common">Sponge</name>
    <dbReference type="NCBI Taxonomy" id="400682"/>
    <lineage>
        <taxon>Eukaryota</taxon>
        <taxon>Metazoa</taxon>
        <taxon>Porifera</taxon>
        <taxon>Demospongiae</taxon>
        <taxon>Heteroscleromorpha</taxon>
        <taxon>Haplosclerida</taxon>
        <taxon>Niphatidae</taxon>
        <taxon>Amphimedon</taxon>
    </lineage>
</organism>